<dbReference type="InterPro" id="IPR013328">
    <property type="entry name" value="6PGD_dom2"/>
</dbReference>
<dbReference type="OrthoDB" id="435038at2759"/>
<sequence>MAPQLAFLGLGAMGQGITKNLILKGNLENPLILWNRTTQVAVDHSIDVGHSLVLETIEQVLARASIIWSCFSGEAAVLETFETILQHNLKGKLFIECSTITAEGTNIISERIIAAGGEFVAMPVFGEPGMAEAALLTCLPAGKKEPVQHVLPYLKGVIGRAVIDLSDQNPGFASHMKLLGNVLIVQMIESVAEAHVLAEKTGLGSSYLHQLIESIWGGAYSIYSERMRSGNYYTQQPIVNVSMARDVASHVLALAEHSGTELKAYKISAHHLDDVQKQAGKDGDISGIYGAVRQESGLPFER</sequence>
<dbReference type="SUPFAM" id="SSF48179">
    <property type="entry name" value="6-phosphogluconate dehydrogenase C-terminal domain-like"/>
    <property type="match status" value="1"/>
</dbReference>
<dbReference type="PIRSF" id="PIRSF000103">
    <property type="entry name" value="HIBADH"/>
    <property type="match status" value="1"/>
</dbReference>
<evidence type="ECO:0000313" key="6">
    <source>
        <dbReference type="Proteomes" id="UP000800092"/>
    </source>
</evidence>
<gene>
    <name evidence="5" type="ORF">EV356DRAFT_532700</name>
</gene>
<evidence type="ECO:0000313" key="5">
    <source>
        <dbReference type="EMBL" id="KAF2234654.1"/>
    </source>
</evidence>
<dbReference type="SUPFAM" id="SSF51735">
    <property type="entry name" value="NAD(P)-binding Rossmann-fold domains"/>
    <property type="match status" value="1"/>
</dbReference>
<feature type="active site" evidence="3">
    <location>
        <position position="177"/>
    </location>
</feature>
<dbReference type="InterPro" id="IPR051265">
    <property type="entry name" value="HIBADH-related_NP60_sf"/>
</dbReference>
<reference evidence="5" key="1">
    <citation type="journal article" date="2020" name="Stud. Mycol.">
        <title>101 Dothideomycetes genomes: a test case for predicting lifestyles and emergence of pathogens.</title>
        <authorList>
            <person name="Haridas S."/>
            <person name="Albert R."/>
            <person name="Binder M."/>
            <person name="Bloem J."/>
            <person name="Labutti K."/>
            <person name="Salamov A."/>
            <person name="Andreopoulos B."/>
            <person name="Baker S."/>
            <person name="Barry K."/>
            <person name="Bills G."/>
            <person name="Bluhm B."/>
            <person name="Cannon C."/>
            <person name="Castanera R."/>
            <person name="Culley D."/>
            <person name="Daum C."/>
            <person name="Ezra D."/>
            <person name="Gonzalez J."/>
            <person name="Henrissat B."/>
            <person name="Kuo A."/>
            <person name="Liang C."/>
            <person name="Lipzen A."/>
            <person name="Lutzoni F."/>
            <person name="Magnuson J."/>
            <person name="Mondo S."/>
            <person name="Nolan M."/>
            <person name="Ohm R."/>
            <person name="Pangilinan J."/>
            <person name="Park H.-J."/>
            <person name="Ramirez L."/>
            <person name="Alfaro M."/>
            <person name="Sun H."/>
            <person name="Tritt A."/>
            <person name="Yoshinaga Y."/>
            <person name="Zwiers L.-H."/>
            <person name="Turgeon B."/>
            <person name="Goodwin S."/>
            <person name="Spatafora J."/>
            <person name="Crous P."/>
            <person name="Grigoriev I."/>
        </authorList>
    </citation>
    <scope>NUCLEOTIDE SEQUENCE</scope>
    <source>
        <strain evidence="5">Tuck. ex Michener</strain>
    </source>
</reference>
<dbReference type="GO" id="GO:0016491">
    <property type="term" value="F:oxidoreductase activity"/>
    <property type="evidence" value="ECO:0007669"/>
    <property type="project" value="UniProtKB-KW"/>
</dbReference>
<accession>A0A6A6H957</accession>
<dbReference type="Pfam" id="PF03446">
    <property type="entry name" value="NAD_binding_2"/>
    <property type="match status" value="1"/>
</dbReference>
<evidence type="ECO:0000259" key="4">
    <source>
        <dbReference type="Pfam" id="PF03446"/>
    </source>
</evidence>
<organism evidence="5 6">
    <name type="scientific">Viridothelium virens</name>
    <name type="common">Speckled blister lichen</name>
    <name type="synonym">Trypethelium virens</name>
    <dbReference type="NCBI Taxonomy" id="1048519"/>
    <lineage>
        <taxon>Eukaryota</taxon>
        <taxon>Fungi</taxon>
        <taxon>Dikarya</taxon>
        <taxon>Ascomycota</taxon>
        <taxon>Pezizomycotina</taxon>
        <taxon>Dothideomycetes</taxon>
        <taxon>Dothideomycetes incertae sedis</taxon>
        <taxon>Trypetheliales</taxon>
        <taxon>Trypetheliaceae</taxon>
        <taxon>Viridothelium</taxon>
    </lineage>
</organism>
<evidence type="ECO:0000256" key="1">
    <source>
        <dbReference type="ARBA" id="ARBA00007598"/>
    </source>
</evidence>
<name>A0A6A6H957_VIRVR</name>
<dbReference type="Gene3D" id="3.40.50.720">
    <property type="entry name" value="NAD(P)-binding Rossmann-like Domain"/>
    <property type="match status" value="1"/>
</dbReference>
<dbReference type="InterPro" id="IPR006115">
    <property type="entry name" value="6PGDH_NADP-bd"/>
</dbReference>
<dbReference type="GO" id="GO:0050661">
    <property type="term" value="F:NADP binding"/>
    <property type="evidence" value="ECO:0007669"/>
    <property type="project" value="InterPro"/>
</dbReference>
<keyword evidence="2" id="KW-0560">Oxidoreductase</keyword>
<dbReference type="Gene3D" id="1.10.1040.10">
    <property type="entry name" value="N-(1-d-carboxylethyl)-l-norvaline Dehydrogenase, domain 2"/>
    <property type="match status" value="1"/>
</dbReference>
<dbReference type="PANTHER" id="PTHR43580:SF3">
    <property type="entry name" value="6-PHOSPHOGLUCONATE DEHYDROGENASE FAMILY PROTEIN (AFU_ORTHOLOGUE AFUA_2G11600)"/>
    <property type="match status" value="1"/>
</dbReference>
<dbReference type="InterPro" id="IPR008927">
    <property type="entry name" value="6-PGluconate_DH-like_C_sf"/>
</dbReference>
<dbReference type="InterPro" id="IPR036291">
    <property type="entry name" value="NAD(P)-bd_dom_sf"/>
</dbReference>
<dbReference type="InterPro" id="IPR015815">
    <property type="entry name" value="HIBADH-related"/>
</dbReference>
<dbReference type="PANTHER" id="PTHR43580">
    <property type="entry name" value="OXIDOREDUCTASE GLYR1-RELATED"/>
    <property type="match status" value="1"/>
</dbReference>
<keyword evidence="6" id="KW-1185">Reference proteome</keyword>
<feature type="domain" description="6-phosphogluconate dehydrogenase NADP-binding" evidence="4">
    <location>
        <begin position="5"/>
        <end position="156"/>
    </location>
</feature>
<dbReference type="Proteomes" id="UP000800092">
    <property type="component" value="Unassembled WGS sequence"/>
</dbReference>
<dbReference type="EMBL" id="ML991797">
    <property type="protein sequence ID" value="KAF2234654.1"/>
    <property type="molecule type" value="Genomic_DNA"/>
</dbReference>
<evidence type="ECO:0000256" key="3">
    <source>
        <dbReference type="PIRSR" id="PIRSR000103-1"/>
    </source>
</evidence>
<dbReference type="AlphaFoldDB" id="A0A6A6H957"/>
<proteinExistence type="inferred from homology"/>
<protein>
    <submittedName>
        <fullName evidence="5">NAD(P)-binding protein</fullName>
    </submittedName>
</protein>
<comment type="similarity">
    <text evidence="1">Belongs to the HIBADH-related family. NP60 subfamily.</text>
</comment>
<evidence type="ECO:0000256" key="2">
    <source>
        <dbReference type="ARBA" id="ARBA00023002"/>
    </source>
</evidence>